<dbReference type="InterPro" id="IPR058667">
    <property type="entry name" value="DUF6242_C"/>
</dbReference>
<dbReference type="PROSITE" id="PS51272">
    <property type="entry name" value="SLH"/>
    <property type="match status" value="3"/>
</dbReference>
<organism evidence="6 7">
    <name type="scientific">Paenibacillus ferrarius</name>
    <dbReference type="NCBI Taxonomy" id="1469647"/>
    <lineage>
        <taxon>Bacteria</taxon>
        <taxon>Bacillati</taxon>
        <taxon>Bacillota</taxon>
        <taxon>Bacilli</taxon>
        <taxon>Bacillales</taxon>
        <taxon>Paenibacillaceae</taxon>
        <taxon>Paenibacillus</taxon>
    </lineage>
</organism>
<evidence type="ECO:0000256" key="2">
    <source>
        <dbReference type="SAM" id="MobiDB-lite"/>
    </source>
</evidence>
<feature type="domain" description="Fibronectin type-III" evidence="4">
    <location>
        <begin position="1454"/>
        <end position="1547"/>
    </location>
</feature>
<dbReference type="Gene3D" id="2.60.40.10">
    <property type="entry name" value="Immunoglobulins"/>
    <property type="match status" value="3"/>
</dbReference>
<dbReference type="InterPro" id="IPR003961">
    <property type="entry name" value="FN3_dom"/>
</dbReference>
<feature type="domain" description="SLH" evidence="5">
    <location>
        <begin position="1814"/>
        <end position="1877"/>
    </location>
</feature>
<feature type="region of interest" description="Disordered" evidence="2">
    <location>
        <begin position="1625"/>
        <end position="1662"/>
    </location>
</feature>
<dbReference type="CDD" id="cd00063">
    <property type="entry name" value="FN3"/>
    <property type="match status" value="3"/>
</dbReference>
<protein>
    <submittedName>
        <fullName evidence="6">Uncharacterized protein</fullName>
    </submittedName>
</protein>
<name>A0A1V4HJ81_9BACL</name>
<reference evidence="7" key="1">
    <citation type="submission" date="2016-07" db="EMBL/GenBank/DDBJ databases">
        <authorList>
            <person name="Florea S."/>
            <person name="Webb J.S."/>
            <person name="Jaromczyk J."/>
            <person name="Schardl C.L."/>
        </authorList>
    </citation>
    <scope>NUCLEOTIDE SEQUENCE [LARGE SCALE GENOMIC DNA]</scope>
    <source>
        <strain evidence="7">CY1</strain>
    </source>
</reference>
<feature type="domain" description="Fibronectin type-III" evidence="4">
    <location>
        <begin position="1364"/>
        <end position="1453"/>
    </location>
</feature>
<evidence type="ECO:0000259" key="4">
    <source>
        <dbReference type="PROSITE" id="PS50853"/>
    </source>
</evidence>
<dbReference type="EMBL" id="MBTG01000017">
    <property type="protein sequence ID" value="OPH56208.1"/>
    <property type="molecule type" value="Genomic_DNA"/>
</dbReference>
<dbReference type="InterPro" id="IPR036116">
    <property type="entry name" value="FN3_sf"/>
</dbReference>
<sequence>MVIRRCIFLIAVFFLLAGVIPAAPVVEAATPGSWTARSPLPTGNDLNGVVYGNSKFVTVGNSGTILTSSDAVSWTSVTPANGILYSVSYGNGMFVAVGSSGLIVTSSDGVSWTTRTSNTQDYLTGIVYGNSTFVVVTSNGAILTSSDGVSWTKGTSGTTNLLEAVSYGSGTFVTVGLSGVLTSSDGVSWTSRTSGIGNLYGVAYGNNSFVAVGYTGQILTSSNGVSWTSRTSGTTNSLKSVVYGNSKFVAVGDAGKIVASSDGMSWTSRTSGITDAMRGVVYSGSTYVAVGDSGTILTSGDGVSWISRTAGTTKSLIGVAYGGSTYVAVGAIGTIVTSNDGANWTSRTSGTASALLGITYGNSKFVAGGSSGTILTSSDGVSWTSRTSGTTNELYGVVYGNSKFVAAGGNGTILTSSDGVSWISRTSGTTNYLTGITYGNNTFVAVGLDGTILTSSDGVSWTSRTSGTTSALRSAAYGSGTYVAAGDSGTVLTSSDGVNWTSRTLGNTGHLYSVSYVNGSFVATGSFGAILTSSDGVSWTLVNLGTTSSSIKGIAYGSGTYAVVGDNGAIYSANAAASLASTANNSVSTSPSSVTAGGSVTLTASGDRQSEPGAMNGDERYVPTSWSSTESGKSGTFTLSGGSYSSTYATTAQGSYTVTATFKKQTWNGSAWTDTATTHTKTTAVTVLSPAQIVSAAAATLTPTVGADDAVTLTVKDLNGNTDTTFSGAHNVTISGYAQASDNSYGSFNGTGLTAAPNTISVTFASGAATVNLKLNKAATQTIGLSVAGVVTPAANTLSLKPVAGSAVKMALTSGIMAPDSNGGTFAQQPVVTLQDVYGNTSTGDSSTVVTASQKDTGTWVLIGTKTVTASAGIATFTDLGATNTAEVTGAQLAFDANSLTQIASASLTLPAPAPAHTVSASAATSTPTVGADNAISLTVKDSLGNTDTTFSGERNVTISGYAQAPDNSYGSFNGTDLTATPNTTSVTFASGTATVNLKLNKAAAQTIGLSVAGVATPATNTLSLAPVAGSSVKMALTTGIMAPNSNGGAFAQQPVVTLQDVYGNMSTGDSSTDVTVSQKDTGTWVLIGTKTVTASAGIATFTDLGATNTAEVTGAQLAFDANSLTQIASASLTLPAPAPAHTVSASAATSTPTVGADNAISLTVKDSLGNTDTTFSGERNVTISGYAQAPDNSYGSFNGTDLTATSNTTIITFASGAATVNLKLNKAAAQTIRLSVAGLATPAANTLILVPVAGSAVKMALSSDITAPDSNGSAFAKQPVVVLRDVYGNTSMGDNTTVVTVSKKDAGEWTLTGTTTATASSGVATFTGLGATNAVEVTGAQLSFDASGLAQITSMAVTLPWPGAAAPKVESVTSGDGHVLLTWSEVYGSVTYAVYQRTASGTYGAAVATVSGSVYDVKGLTNGTTYYFVVKAMNPAGISAASNEVNATPQVPAPGAPVLQPAKAYDGKISLVWTPVIGSKGYKIFKSVSSGTYDSEPITVSGSVYNYDVTELTNGTTYYFVVKATNPGGDSAVSNEVSATPKTVPSVPTGVSATAEDGQATISFTVPASNGGSAITGYEVTASPGNMTATGAGSPIRVTGLSNDTTYTFTVKAVNSAGSSMASAASNAVTPREPSRSSDTPTPTPTTSTAPIPTPEPTKPTVDAFKSIVNVANLIKTIESKVAEAKKANDKVELTGTKGHWAEKTIDTFVKLHFIDGYGNGEFKPNGNITRAEFATLISRVFDISGGTGHSVALNDISNHWAKDTIEKLMSAGVIGGYGDGTFKPDQTISREEIVIILTRIVNLGSVNKDTSKGNFTDLASASSYAANQIKDAAEAGIISGKNDGVFDPKGKSTRAEALTIILNALNLNPQVRKLLDSLN</sequence>
<dbReference type="SUPFAM" id="SSF110296">
    <property type="entry name" value="Oligoxyloglucan reducing end-specific cellobiohydrolase"/>
    <property type="match status" value="1"/>
</dbReference>
<keyword evidence="3" id="KW-0732">Signal</keyword>
<accession>A0A1V4HJ81</accession>
<keyword evidence="1" id="KW-0677">Repeat</keyword>
<dbReference type="PANTHER" id="PTHR13817">
    <property type="entry name" value="TITIN"/>
    <property type="match status" value="1"/>
</dbReference>
<gene>
    <name evidence="6" type="ORF">BC351_29000</name>
</gene>
<evidence type="ECO:0000256" key="3">
    <source>
        <dbReference type="SAM" id="SignalP"/>
    </source>
</evidence>
<dbReference type="InterPro" id="IPR013783">
    <property type="entry name" value="Ig-like_fold"/>
</dbReference>
<dbReference type="Pfam" id="PF25852">
    <property type="entry name" value="DUF6242_C"/>
    <property type="match status" value="1"/>
</dbReference>
<dbReference type="Pfam" id="PF00041">
    <property type="entry name" value="fn3"/>
    <property type="match status" value="1"/>
</dbReference>
<evidence type="ECO:0000256" key="1">
    <source>
        <dbReference type="ARBA" id="ARBA00022737"/>
    </source>
</evidence>
<dbReference type="SUPFAM" id="SSF49265">
    <property type="entry name" value="Fibronectin type III"/>
    <property type="match status" value="2"/>
</dbReference>
<feature type="signal peptide" evidence="3">
    <location>
        <begin position="1"/>
        <end position="22"/>
    </location>
</feature>
<dbReference type="STRING" id="1469647.BC351_29000"/>
<feature type="compositionally biased region" description="Low complexity" evidence="2">
    <location>
        <begin position="1625"/>
        <end position="1652"/>
    </location>
</feature>
<dbReference type="SMART" id="SM00060">
    <property type="entry name" value="FN3"/>
    <property type="match status" value="3"/>
</dbReference>
<proteinExistence type="predicted"/>
<dbReference type="SUPFAM" id="SSF50939">
    <property type="entry name" value="Sialidases"/>
    <property type="match status" value="1"/>
</dbReference>
<feature type="domain" description="Fibronectin type-III" evidence="4">
    <location>
        <begin position="1548"/>
        <end position="1634"/>
    </location>
</feature>
<dbReference type="InterPro" id="IPR036278">
    <property type="entry name" value="Sialidase_sf"/>
</dbReference>
<dbReference type="InterPro" id="IPR001119">
    <property type="entry name" value="SLH_dom"/>
</dbReference>
<feature type="chain" id="PRO_5038331972" evidence="3">
    <location>
        <begin position="23"/>
        <end position="1881"/>
    </location>
</feature>
<evidence type="ECO:0000313" key="7">
    <source>
        <dbReference type="Proteomes" id="UP000190626"/>
    </source>
</evidence>
<keyword evidence="7" id="KW-1185">Reference proteome</keyword>
<feature type="region of interest" description="Disordered" evidence="2">
    <location>
        <begin position="586"/>
        <end position="627"/>
    </location>
</feature>
<dbReference type="PROSITE" id="PS50853">
    <property type="entry name" value="FN3"/>
    <property type="match status" value="3"/>
</dbReference>
<feature type="domain" description="SLH" evidence="5">
    <location>
        <begin position="1690"/>
        <end position="1749"/>
    </location>
</feature>
<comment type="caution">
    <text evidence="6">The sequence shown here is derived from an EMBL/GenBank/DDBJ whole genome shotgun (WGS) entry which is preliminary data.</text>
</comment>
<dbReference type="Pfam" id="PF00395">
    <property type="entry name" value="SLH"/>
    <property type="match status" value="3"/>
</dbReference>
<dbReference type="PANTHER" id="PTHR13817:SF73">
    <property type="entry name" value="FIBRONECTIN TYPE-III DOMAIN-CONTAINING PROTEIN"/>
    <property type="match status" value="1"/>
</dbReference>
<evidence type="ECO:0000259" key="5">
    <source>
        <dbReference type="PROSITE" id="PS51272"/>
    </source>
</evidence>
<feature type="domain" description="SLH" evidence="5">
    <location>
        <begin position="1750"/>
        <end position="1813"/>
    </location>
</feature>
<feature type="compositionally biased region" description="Low complexity" evidence="2">
    <location>
        <begin position="586"/>
        <end position="600"/>
    </location>
</feature>
<evidence type="ECO:0000313" key="6">
    <source>
        <dbReference type="EMBL" id="OPH56208.1"/>
    </source>
</evidence>
<dbReference type="Proteomes" id="UP000190626">
    <property type="component" value="Unassembled WGS sequence"/>
</dbReference>
<dbReference type="InterPro" id="IPR050964">
    <property type="entry name" value="Striated_Muscle_Regulatory"/>
</dbReference>